<dbReference type="Pfam" id="PF08327">
    <property type="entry name" value="AHSA1"/>
    <property type="match status" value="1"/>
</dbReference>
<proteinExistence type="inferred from homology"/>
<protein>
    <submittedName>
        <fullName evidence="3">Uncharacterized protein YndB with AHSA1/START domain</fullName>
    </submittedName>
</protein>
<dbReference type="RefSeq" id="WP_184338050.1">
    <property type="nucleotide sequence ID" value="NZ_JACHIG010000001.1"/>
</dbReference>
<keyword evidence="4" id="KW-1185">Reference proteome</keyword>
<name>A0A7W7Y7L4_9BACT</name>
<comment type="caution">
    <text evidence="3">The sequence shown here is derived from an EMBL/GenBank/DDBJ whole genome shotgun (WGS) entry which is preliminary data.</text>
</comment>
<dbReference type="Proteomes" id="UP000590740">
    <property type="component" value="Unassembled WGS sequence"/>
</dbReference>
<dbReference type="CDD" id="cd08896">
    <property type="entry name" value="SRPBCC_CalC_Aha1-like_3"/>
    <property type="match status" value="1"/>
</dbReference>
<dbReference type="InterPro" id="IPR013538">
    <property type="entry name" value="ASHA1/2-like_C"/>
</dbReference>
<dbReference type="AlphaFoldDB" id="A0A7W7Y7L4"/>
<dbReference type="SUPFAM" id="SSF55961">
    <property type="entry name" value="Bet v1-like"/>
    <property type="match status" value="1"/>
</dbReference>
<gene>
    <name evidence="3" type="ORF">HNQ65_000662</name>
</gene>
<evidence type="ECO:0000259" key="2">
    <source>
        <dbReference type="Pfam" id="PF08327"/>
    </source>
</evidence>
<evidence type="ECO:0000256" key="1">
    <source>
        <dbReference type="ARBA" id="ARBA00006817"/>
    </source>
</evidence>
<dbReference type="InterPro" id="IPR023393">
    <property type="entry name" value="START-like_dom_sf"/>
</dbReference>
<dbReference type="EMBL" id="JACHIG010000001">
    <property type="protein sequence ID" value="MBB5031108.1"/>
    <property type="molecule type" value="Genomic_DNA"/>
</dbReference>
<organism evidence="3 4">
    <name type="scientific">Prosthecobacter vanneervenii</name>
    <dbReference type="NCBI Taxonomy" id="48466"/>
    <lineage>
        <taxon>Bacteria</taxon>
        <taxon>Pseudomonadati</taxon>
        <taxon>Verrucomicrobiota</taxon>
        <taxon>Verrucomicrobiia</taxon>
        <taxon>Verrucomicrobiales</taxon>
        <taxon>Verrucomicrobiaceae</taxon>
        <taxon>Prosthecobacter</taxon>
    </lineage>
</organism>
<evidence type="ECO:0000313" key="4">
    <source>
        <dbReference type="Proteomes" id="UP000590740"/>
    </source>
</evidence>
<sequence>MPLPTPIESPLSERELVLVRETDIPAAKLYAGWTQPDLLVKWFTPAPWTTTACEIDLRPGGTCKTTMRSPEGQEFPNVGVYLEVVPNEKLVFTDAYLPGWEPNPNHFFTAVLTWETLPSGKTRYTARALHWTKEACEKHASMGFAEGWGKAFDQLVELMSK</sequence>
<accession>A0A7W7Y7L4</accession>
<dbReference type="Gene3D" id="3.30.530.20">
    <property type="match status" value="1"/>
</dbReference>
<comment type="similarity">
    <text evidence="1">Belongs to the AHA1 family.</text>
</comment>
<evidence type="ECO:0000313" key="3">
    <source>
        <dbReference type="EMBL" id="MBB5031108.1"/>
    </source>
</evidence>
<feature type="domain" description="Activator of Hsp90 ATPase homologue 1/2-like C-terminal" evidence="2">
    <location>
        <begin position="24"/>
        <end position="159"/>
    </location>
</feature>
<reference evidence="3 4" key="1">
    <citation type="submission" date="2020-08" db="EMBL/GenBank/DDBJ databases">
        <title>Genomic Encyclopedia of Type Strains, Phase IV (KMG-IV): sequencing the most valuable type-strain genomes for metagenomic binning, comparative biology and taxonomic classification.</title>
        <authorList>
            <person name="Goeker M."/>
        </authorList>
    </citation>
    <scope>NUCLEOTIDE SEQUENCE [LARGE SCALE GENOMIC DNA]</scope>
    <source>
        <strain evidence="3 4">DSM 12252</strain>
    </source>
</reference>